<evidence type="ECO:0000256" key="2">
    <source>
        <dbReference type="ARBA" id="ARBA00012388"/>
    </source>
</evidence>
<dbReference type="InterPro" id="IPR002058">
    <property type="entry name" value="PAP_assoc"/>
</dbReference>
<dbReference type="PANTHER" id="PTHR23092:SF15">
    <property type="entry name" value="INACTIVE NON-CANONICAL POLY(A) RNA POLYMERASE PROTEIN TRF4-2-RELATED"/>
    <property type="match status" value="1"/>
</dbReference>
<comment type="caution">
    <text evidence="8">The sequence shown here is derived from an EMBL/GenBank/DDBJ whole genome shotgun (WGS) entry which is preliminary data.</text>
</comment>
<dbReference type="GO" id="GO:1990817">
    <property type="term" value="F:poly(A) RNA polymerase activity"/>
    <property type="evidence" value="ECO:0007669"/>
    <property type="project" value="UniProtKB-EC"/>
</dbReference>
<dbReference type="SUPFAM" id="SSF81301">
    <property type="entry name" value="Nucleotidyltransferase"/>
    <property type="match status" value="1"/>
</dbReference>
<dbReference type="AlphaFoldDB" id="A0A8K0TNK9"/>
<sequence>MNSYRPSYDNRRGGGRRGGRGQSHHSLPPRPPQGRDYHRPPSPNRQYDSNRNGYDDRRGPPPRFDNHRPPQGDFTFRMDGPPGLGNADNYRPGAPNQGRRGNYRGRGGRGRQPYARVLPAERKLLQEHEEVREALVDEENAVTYRNIDELSDDEEAEMDFSEQSGDEEGQPASKRARHSAADTAAAQSAPKWSNPDADTALPPIEENQRKKKDMVKLIRKARNEDNSAARLNASTEAEDFISFDFGDDDAAEDDDDADAGEAADDTSRGSPEAASRHAEHPEAPRGPALDARPAPPAQNRDEPRHARDDGPLGSRKRTHDDEIKPPSYGPLKKNMRAPARGKIVNEWAPRQGEDSCPWLYKDHSKSSTLSVWLHKEIVDFYNHVKPRGFEERMRSDLVGQLREKMQRNPKYRGFEVRPFGSFMSGLYLPTADMDLVVCSKDWMNGGMSAFPNPSSLHKFKAFLLNTGLAEPNSIEVIGRARVPLVKYIDAATGLRVDISFDKPDGPAAIGTFVSWKEEHPALPALVTIIKHFLAMRGLNEPVNGGIGSFSVSCMVMSMLQLMPQVQSRSLVPHQHLGEMLLEFLDLYGNRFNFMDTAISLKPPGYVAKLSKKHNLTYKNKDRLSIIDPNNSANDIAGGSSNTDTILYEFHDAHRQLRRRMADLAEGDYDGPHPPSILEVILAGNYSSFRRQREHLRRLHVKYFGPCDD</sequence>
<dbReference type="Pfam" id="PF03828">
    <property type="entry name" value="PAP_assoc"/>
    <property type="match status" value="1"/>
</dbReference>
<evidence type="ECO:0000259" key="7">
    <source>
        <dbReference type="Pfam" id="PF22600"/>
    </source>
</evidence>
<dbReference type="EMBL" id="JAGPXD010000001">
    <property type="protein sequence ID" value="KAH7375578.1"/>
    <property type="molecule type" value="Genomic_DNA"/>
</dbReference>
<evidence type="ECO:0000256" key="5">
    <source>
        <dbReference type="SAM" id="MobiDB-lite"/>
    </source>
</evidence>
<dbReference type="CDD" id="cd05402">
    <property type="entry name" value="NT_PAP_TUTase"/>
    <property type="match status" value="1"/>
</dbReference>
<dbReference type="GO" id="GO:0005730">
    <property type="term" value="C:nucleolus"/>
    <property type="evidence" value="ECO:0007669"/>
    <property type="project" value="TreeGrafter"/>
</dbReference>
<gene>
    <name evidence="8" type="ORF">B0T11DRAFT_10640</name>
</gene>
<feature type="compositionally biased region" description="Acidic residues" evidence="5">
    <location>
        <begin position="149"/>
        <end position="169"/>
    </location>
</feature>
<dbReference type="GO" id="GO:0010605">
    <property type="term" value="P:negative regulation of macromolecule metabolic process"/>
    <property type="evidence" value="ECO:0007669"/>
    <property type="project" value="UniProtKB-ARBA"/>
</dbReference>
<feature type="domain" description="Poly(A) RNA polymerase mitochondrial-like central palm" evidence="7">
    <location>
        <begin position="373"/>
        <end position="504"/>
    </location>
</feature>
<keyword evidence="9" id="KW-1185">Reference proteome</keyword>
<evidence type="ECO:0000256" key="1">
    <source>
        <dbReference type="ARBA" id="ARBA00008593"/>
    </source>
</evidence>
<dbReference type="GO" id="GO:0043634">
    <property type="term" value="P:polyadenylation-dependent ncRNA catabolic process"/>
    <property type="evidence" value="ECO:0007669"/>
    <property type="project" value="TreeGrafter"/>
</dbReference>
<dbReference type="OrthoDB" id="273917at2759"/>
<feature type="region of interest" description="Disordered" evidence="5">
    <location>
        <begin position="138"/>
        <end position="337"/>
    </location>
</feature>
<dbReference type="InterPro" id="IPR054708">
    <property type="entry name" value="MTPAP-like_central"/>
</dbReference>
<dbReference type="Gene3D" id="3.30.460.10">
    <property type="entry name" value="Beta Polymerase, domain 2"/>
    <property type="match status" value="1"/>
</dbReference>
<evidence type="ECO:0000259" key="6">
    <source>
        <dbReference type="Pfam" id="PF03828"/>
    </source>
</evidence>
<comment type="similarity">
    <text evidence="1">Belongs to the DNA polymerase type-B-like family.</text>
</comment>
<dbReference type="InterPro" id="IPR043519">
    <property type="entry name" value="NT_sf"/>
</dbReference>
<protein>
    <recommendedName>
        <fullName evidence="2">polynucleotide adenylyltransferase</fullName>
        <ecNumber evidence="2">2.7.7.19</ecNumber>
    </recommendedName>
</protein>
<keyword evidence="3" id="KW-0479">Metal-binding</keyword>
<dbReference type="GO" id="GO:0031499">
    <property type="term" value="C:TRAMP complex"/>
    <property type="evidence" value="ECO:0007669"/>
    <property type="project" value="TreeGrafter"/>
</dbReference>
<feature type="compositionally biased region" description="Acidic residues" evidence="5">
    <location>
        <begin position="236"/>
        <end position="264"/>
    </location>
</feature>
<name>A0A8K0TNK9_9PEZI</name>
<dbReference type="GO" id="GO:0003729">
    <property type="term" value="F:mRNA binding"/>
    <property type="evidence" value="ECO:0007669"/>
    <property type="project" value="TreeGrafter"/>
</dbReference>
<dbReference type="Proteomes" id="UP000813385">
    <property type="component" value="Unassembled WGS sequence"/>
</dbReference>
<dbReference type="Pfam" id="PF22600">
    <property type="entry name" value="MTPAP-like_central"/>
    <property type="match status" value="1"/>
</dbReference>
<feature type="compositionally biased region" description="Basic and acidic residues" evidence="5">
    <location>
        <begin position="299"/>
        <end position="310"/>
    </location>
</feature>
<dbReference type="EC" id="2.7.7.19" evidence="2"/>
<feature type="compositionally biased region" description="Basic and acidic residues" evidence="5">
    <location>
        <begin position="274"/>
        <end position="283"/>
    </location>
</feature>
<feature type="compositionally biased region" description="Basic and acidic residues" evidence="5">
    <location>
        <begin position="53"/>
        <end position="70"/>
    </location>
</feature>
<evidence type="ECO:0000313" key="8">
    <source>
        <dbReference type="EMBL" id="KAH7375578.1"/>
    </source>
</evidence>
<dbReference type="Gene3D" id="1.10.1410.10">
    <property type="match status" value="1"/>
</dbReference>
<evidence type="ECO:0000256" key="3">
    <source>
        <dbReference type="ARBA" id="ARBA00022723"/>
    </source>
</evidence>
<feature type="domain" description="PAP-associated" evidence="6">
    <location>
        <begin position="575"/>
        <end position="633"/>
    </location>
</feature>
<dbReference type="GO" id="GO:0046872">
    <property type="term" value="F:metal ion binding"/>
    <property type="evidence" value="ECO:0007669"/>
    <property type="project" value="UniProtKB-KW"/>
</dbReference>
<reference evidence="8" key="1">
    <citation type="journal article" date="2021" name="Nat. Commun.">
        <title>Genetic determinants of endophytism in the Arabidopsis root mycobiome.</title>
        <authorList>
            <person name="Mesny F."/>
            <person name="Miyauchi S."/>
            <person name="Thiergart T."/>
            <person name="Pickel B."/>
            <person name="Atanasova L."/>
            <person name="Karlsson M."/>
            <person name="Huettel B."/>
            <person name="Barry K.W."/>
            <person name="Haridas S."/>
            <person name="Chen C."/>
            <person name="Bauer D."/>
            <person name="Andreopoulos W."/>
            <person name="Pangilinan J."/>
            <person name="LaButti K."/>
            <person name="Riley R."/>
            <person name="Lipzen A."/>
            <person name="Clum A."/>
            <person name="Drula E."/>
            <person name="Henrissat B."/>
            <person name="Kohler A."/>
            <person name="Grigoriev I.V."/>
            <person name="Martin F.M."/>
            <person name="Hacquard S."/>
        </authorList>
    </citation>
    <scope>NUCLEOTIDE SEQUENCE</scope>
    <source>
        <strain evidence="8">MPI-CAGE-AT-0016</strain>
    </source>
</reference>
<proteinExistence type="inferred from homology"/>
<dbReference type="PANTHER" id="PTHR23092">
    <property type="entry name" value="POLY(A) RNA POLYMERASE"/>
    <property type="match status" value="1"/>
</dbReference>
<organism evidence="8 9">
    <name type="scientific">Plectosphaerella cucumerina</name>
    <dbReference type="NCBI Taxonomy" id="40658"/>
    <lineage>
        <taxon>Eukaryota</taxon>
        <taxon>Fungi</taxon>
        <taxon>Dikarya</taxon>
        <taxon>Ascomycota</taxon>
        <taxon>Pezizomycotina</taxon>
        <taxon>Sordariomycetes</taxon>
        <taxon>Hypocreomycetidae</taxon>
        <taxon>Glomerellales</taxon>
        <taxon>Plectosphaerellaceae</taxon>
        <taxon>Plectosphaerella</taxon>
    </lineage>
</organism>
<dbReference type="InterPro" id="IPR045862">
    <property type="entry name" value="Trf4-like"/>
</dbReference>
<dbReference type="SUPFAM" id="SSF81631">
    <property type="entry name" value="PAP/OAS1 substrate-binding domain"/>
    <property type="match status" value="1"/>
</dbReference>
<feature type="compositionally biased region" description="Basic residues" evidence="5">
    <location>
        <begin position="13"/>
        <end position="23"/>
    </location>
</feature>
<feature type="compositionally biased region" description="Basic residues" evidence="5">
    <location>
        <begin position="209"/>
        <end position="220"/>
    </location>
</feature>
<evidence type="ECO:0000313" key="9">
    <source>
        <dbReference type="Proteomes" id="UP000813385"/>
    </source>
</evidence>
<keyword evidence="4" id="KW-0460">Magnesium</keyword>
<accession>A0A8K0TNK9</accession>
<feature type="region of interest" description="Disordered" evidence="5">
    <location>
        <begin position="1"/>
        <end position="121"/>
    </location>
</feature>
<dbReference type="GO" id="GO:0031123">
    <property type="term" value="P:RNA 3'-end processing"/>
    <property type="evidence" value="ECO:0007669"/>
    <property type="project" value="TreeGrafter"/>
</dbReference>
<evidence type="ECO:0000256" key="4">
    <source>
        <dbReference type="ARBA" id="ARBA00022842"/>
    </source>
</evidence>